<accession>A0A9N9BCP6</accession>
<dbReference type="AlphaFoldDB" id="A0A9N9BCP6"/>
<dbReference type="EMBL" id="CAJVPJ010000865">
    <property type="protein sequence ID" value="CAG8561537.1"/>
    <property type="molecule type" value="Genomic_DNA"/>
</dbReference>
<protein>
    <submittedName>
        <fullName evidence="1">303_t:CDS:1</fullName>
    </submittedName>
</protein>
<proteinExistence type="predicted"/>
<dbReference type="OrthoDB" id="2429137at2759"/>
<name>A0A9N9BCP6_9GLOM</name>
<reference evidence="1" key="1">
    <citation type="submission" date="2021-06" db="EMBL/GenBank/DDBJ databases">
        <authorList>
            <person name="Kallberg Y."/>
            <person name="Tangrot J."/>
            <person name="Rosling A."/>
        </authorList>
    </citation>
    <scope>NUCLEOTIDE SEQUENCE</scope>
    <source>
        <strain evidence="1">IA702</strain>
    </source>
</reference>
<evidence type="ECO:0000313" key="1">
    <source>
        <dbReference type="EMBL" id="CAG8561537.1"/>
    </source>
</evidence>
<organism evidence="1 2">
    <name type="scientific">Paraglomus occultum</name>
    <dbReference type="NCBI Taxonomy" id="144539"/>
    <lineage>
        <taxon>Eukaryota</taxon>
        <taxon>Fungi</taxon>
        <taxon>Fungi incertae sedis</taxon>
        <taxon>Mucoromycota</taxon>
        <taxon>Glomeromycotina</taxon>
        <taxon>Glomeromycetes</taxon>
        <taxon>Paraglomerales</taxon>
        <taxon>Paraglomeraceae</taxon>
        <taxon>Paraglomus</taxon>
    </lineage>
</organism>
<gene>
    <name evidence="1" type="ORF">POCULU_LOCUS5534</name>
</gene>
<evidence type="ECO:0000313" key="2">
    <source>
        <dbReference type="Proteomes" id="UP000789572"/>
    </source>
</evidence>
<sequence length="99" mass="11317">MDRAYYTNYRPIPLSDRIKKSRLTITTGSYKIDTPTLGELSEILTSLDLPDAMSIEEFLSNLEEQDVYVIPDDNELVELCRKQTDLPTNSNSEESDDPK</sequence>
<keyword evidence="2" id="KW-1185">Reference proteome</keyword>
<dbReference type="Proteomes" id="UP000789572">
    <property type="component" value="Unassembled WGS sequence"/>
</dbReference>
<comment type="caution">
    <text evidence="1">The sequence shown here is derived from an EMBL/GenBank/DDBJ whole genome shotgun (WGS) entry which is preliminary data.</text>
</comment>